<accession>G6FPQ9</accession>
<name>G6FPQ9_9CYAN</name>
<protein>
    <submittedName>
        <fullName evidence="1">Uncharacterized protein</fullName>
    </submittedName>
</protein>
<keyword evidence="2" id="KW-1185">Reference proteome</keyword>
<gene>
    <name evidence="1" type="ORF">FJSC11DRAFT_0839</name>
</gene>
<sequence length="45" mass="5319">MILVIEKVAILHSDLGRQYIEEIRNGLNQREIFMLGYLIPYLVFP</sequence>
<organism evidence="1 2">
    <name type="scientific">Fischerella thermalis JSC-11</name>
    <dbReference type="NCBI Taxonomy" id="741277"/>
    <lineage>
        <taxon>Bacteria</taxon>
        <taxon>Bacillati</taxon>
        <taxon>Cyanobacteriota</taxon>
        <taxon>Cyanophyceae</taxon>
        <taxon>Nostocales</taxon>
        <taxon>Hapalosiphonaceae</taxon>
        <taxon>Fischerella</taxon>
    </lineage>
</organism>
<evidence type="ECO:0000313" key="2">
    <source>
        <dbReference type="Proteomes" id="UP000004344"/>
    </source>
</evidence>
<dbReference type="Proteomes" id="UP000004344">
    <property type="component" value="Unassembled WGS sequence"/>
</dbReference>
<proteinExistence type="predicted"/>
<dbReference type="AlphaFoldDB" id="G6FPQ9"/>
<dbReference type="PATRIC" id="fig|741277.3.peg.987"/>
<reference evidence="1 2" key="1">
    <citation type="submission" date="2011-09" db="EMBL/GenBank/DDBJ databases">
        <title>The draft genome of Fischerella sp. JSC-11.</title>
        <authorList>
            <consortium name="US DOE Joint Genome Institute (JGI-PGF)"/>
            <person name="Lucas S."/>
            <person name="Han J."/>
            <person name="Lapidus A."/>
            <person name="Cheng J.-F."/>
            <person name="Goodwin L."/>
            <person name="Pitluck S."/>
            <person name="Peters L."/>
            <person name="Land M.L."/>
            <person name="Hauser L."/>
            <person name="Sarkisova S."/>
            <person name="Bryant D.A."/>
            <person name="Brown I."/>
            <person name="Woyke T.J."/>
        </authorList>
    </citation>
    <scope>NUCLEOTIDE SEQUENCE [LARGE SCALE GENOMIC DNA]</scope>
    <source>
        <strain evidence="1 2">JSC-11</strain>
    </source>
</reference>
<dbReference type="EMBL" id="AGIZ01000002">
    <property type="protein sequence ID" value="EHC18859.1"/>
    <property type="molecule type" value="Genomic_DNA"/>
</dbReference>
<dbReference type="RefSeq" id="WP_009455034.1">
    <property type="nucleotide sequence ID" value="NZ_AGIZ01000002.1"/>
</dbReference>
<comment type="caution">
    <text evidence="1">The sequence shown here is derived from an EMBL/GenBank/DDBJ whole genome shotgun (WGS) entry which is preliminary data.</text>
</comment>
<evidence type="ECO:0000313" key="1">
    <source>
        <dbReference type="EMBL" id="EHC18859.1"/>
    </source>
</evidence>